<proteinExistence type="predicted"/>
<evidence type="ECO:0000313" key="2">
    <source>
        <dbReference type="Proteomes" id="UP001500888"/>
    </source>
</evidence>
<dbReference type="EMBL" id="BAAAZR010000008">
    <property type="protein sequence ID" value="GAA3812242.1"/>
    <property type="molecule type" value="Genomic_DNA"/>
</dbReference>
<dbReference type="SUPFAM" id="SSF82607">
    <property type="entry name" value="YbaB-like"/>
    <property type="match status" value="1"/>
</dbReference>
<reference evidence="2" key="1">
    <citation type="journal article" date="2019" name="Int. J. Syst. Evol. Microbiol.">
        <title>The Global Catalogue of Microorganisms (GCM) 10K type strain sequencing project: providing services to taxonomists for standard genome sequencing and annotation.</title>
        <authorList>
            <consortium name="The Broad Institute Genomics Platform"/>
            <consortium name="The Broad Institute Genome Sequencing Center for Infectious Disease"/>
            <person name="Wu L."/>
            <person name="Ma J."/>
        </authorList>
    </citation>
    <scope>NUCLEOTIDE SEQUENCE [LARGE SCALE GENOMIC DNA]</scope>
    <source>
        <strain evidence="2">JCM 16908</strain>
    </source>
</reference>
<accession>A0ABP7I8J8</accession>
<dbReference type="Pfam" id="PF02575">
    <property type="entry name" value="YbaB_DNA_bd"/>
    <property type="match status" value="1"/>
</dbReference>
<gene>
    <name evidence="1" type="ORF">GCM10022226_36110</name>
</gene>
<evidence type="ECO:0008006" key="3">
    <source>
        <dbReference type="Google" id="ProtNLM"/>
    </source>
</evidence>
<dbReference type="InterPro" id="IPR004401">
    <property type="entry name" value="YbaB/EbfC"/>
</dbReference>
<name>A0ABP7I8J8_9ACTN</name>
<dbReference type="InterPro" id="IPR036894">
    <property type="entry name" value="YbaB-like_sf"/>
</dbReference>
<organism evidence="1 2">
    <name type="scientific">Sphaerisporangium flaviroseum</name>
    <dbReference type="NCBI Taxonomy" id="509199"/>
    <lineage>
        <taxon>Bacteria</taxon>
        <taxon>Bacillati</taxon>
        <taxon>Actinomycetota</taxon>
        <taxon>Actinomycetes</taxon>
        <taxon>Streptosporangiales</taxon>
        <taxon>Streptosporangiaceae</taxon>
        <taxon>Sphaerisporangium</taxon>
    </lineage>
</organism>
<dbReference type="Gene3D" id="3.30.1310.10">
    <property type="entry name" value="Nucleoid-associated protein YbaB-like domain"/>
    <property type="match status" value="1"/>
</dbReference>
<keyword evidence="2" id="KW-1185">Reference proteome</keyword>
<sequence length="154" mass="17059">MVTVQLSITPVVDRCSGGGQVEPLERMDAAEMQAYAEELRTTFMRLQEEAPAVHEKARAVQVTEKSRDGLVAATVGARGDLIRLDIDPRIYRRSDSRALADSITETVQRAAAKAQAEVIELFEPLIPAEQMRAHLQGDLERVLEQMATQMLGKK</sequence>
<comment type="caution">
    <text evidence="1">The sequence shown here is derived from an EMBL/GenBank/DDBJ whole genome shotgun (WGS) entry which is preliminary data.</text>
</comment>
<protein>
    <recommendedName>
        <fullName evidence="3">YbaB/EbfC family DNA-binding protein</fullName>
    </recommendedName>
</protein>
<dbReference type="Proteomes" id="UP001500888">
    <property type="component" value="Unassembled WGS sequence"/>
</dbReference>
<evidence type="ECO:0000313" key="1">
    <source>
        <dbReference type="EMBL" id="GAA3812242.1"/>
    </source>
</evidence>